<feature type="transmembrane region" description="Helical" evidence="1">
    <location>
        <begin position="12"/>
        <end position="35"/>
    </location>
</feature>
<proteinExistence type="predicted"/>
<keyword evidence="3" id="KW-1185">Reference proteome</keyword>
<evidence type="ECO:0008006" key="4">
    <source>
        <dbReference type="Google" id="ProtNLM"/>
    </source>
</evidence>
<gene>
    <name evidence="2" type="ORF">M0G41_12560</name>
</gene>
<keyword evidence="1" id="KW-0812">Transmembrane</keyword>
<sequence length="134" mass="13998">MLFDIRRPLIQRALWLDGLVSLAAGLLCLPCAAWLAGELGVPYAAVLGLGAFMAAYGAGLLAWAPRVRQPGPGLAWLVAGNGMWVLASVALAFSDWIAPSAIGLGLLLGQAAIVLGITELQWLGLRRGLRARVA</sequence>
<accession>A0ABT0GIY7</accession>
<dbReference type="Proteomes" id="UP001431449">
    <property type="component" value="Unassembled WGS sequence"/>
</dbReference>
<dbReference type="EMBL" id="JALNMH010000010">
    <property type="protein sequence ID" value="MCK7594501.1"/>
    <property type="molecule type" value="Genomic_DNA"/>
</dbReference>
<keyword evidence="1" id="KW-0472">Membrane</keyword>
<evidence type="ECO:0000313" key="3">
    <source>
        <dbReference type="Proteomes" id="UP001431449"/>
    </source>
</evidence>
<protein>
    <recommendedName>
        <fullName evidence="4">SPW repeat-containing protein</fullName>
    </recommendedName>
</protein>
<feature type="transmembrane region" description="Helical" evidence="1">
    <location>
        <begin position="74"/>
        <end position="94"/>
    </location>
</feature>
<evidence type="ECO:0000256" key="1">
    <source>
        <dbReference type="SAM" id="Phobius"/>
    </source>
</evidence>
<keyword evidence="1" id="KW-1133">Transmembrane helix</keyword>
<evidence type="ECO:0000313" key="2">
    <source>
        <dbReference type="EMBL" id="MCK7594501.1"/>
    </source>
</evidence>
<dbReference type="RefSeq" id="WP_248209895.1">
    <property type="nucleotide sequence ID" value="NZ_JALNMH010000010.1"/>
</dbReference>
<reference evidence="2" key="1">
    <citation type="submission" date="2022-04" db="EMBL/GenBank/DDBJ databases">
        <title>Lysobacter sp. CAU 1642 isolated from sea sand.</title>
        <authorList>
            <person name="Kim W."/>
        </authorList>
    </citation>
    <scope>NUCLEOTIDE SEQUENCE</scope>
    <source>
        <strain evidence="2">CAU 1642</strain>
    </source>
</reference>
<feature type="transmembrane region" description="Helical" evidence="1">
    <location>
        <begin position="100"/>
        <end position="123"/>
    </location>
</feature>
<organism evidence="2 3">
    <name type="scientific">Pseudomarimonas salicorniae</name>
    <dbReference type="NCBI Taxonomy" id="2933270"/>
    <lineage>
        <taxon>Bacteria</taxon>
        <taxon>Pseudomonadati</taxon>
        <taxon>Pseudomonadota</taxon>
        <taxon>Gammaproteobacteria</taxon>
        <taxon>Lysobacterales</taxon>
        <taxon>Lysobacteraceae</taxon>
        <taxon>Pseudomarimonas</taxon>
    </lineage>
</organism>
<feature type="transmembrane region" description="Helical" evidence="1">
    <location>
        <begin position="41"/>
        <end position="62"/>
    </location>
</feature>
<name>A0ABT0GIY7_9GAMM</name>
<comment type="caution">
    <text evidence="2">The sequence shown here is derived from an EMBL/GenBank/DDBJ whole genome shotgun (WGS) entry which is preliminary data.</text>
</comment>